<keyword evidence="1" id="KW-0472">Membrane</keyword>
<proteinExistence type="predicted"/>
<protein>
    <submittedName>
        <fullName evidence="2">Uncharacterized protein</fullName>
    </submittedName>
</protein>
<feature type="transmembrane region" description="Helical" evidence="1">
    <location>
        <begin position="12"/>
        <end position="32"/>
    </location>
</feature>
<keyword evidence="1" id="KW-0812">Transmembrane</keyword>
<accession>A0ABU8Y6T9</accession>
<gene>
    <name evidence="2" type="ORF">WMN62_03005</name>
</gene>
<feature type="transmembrane region" description="Helical" evidence="1">
    <location>
        <begin position="44"/>
        <end position="70"/>
    </location>
</feature>
<sequence>MTSQSTRVLHVMCTVFLLGAFLSVGIGGWSLANDTGGGANIGGGILMLFGYLLGLIGIALGLATLVVGSVSQRRSRTRS</sequence>
<dbReference type="RefSeq" id="WP_340195813.1">
    <property type="nucleotide sequence ID" value="NZ_JBBKAP010000009.1"/>
</dbReference>
<comment type="caution">
    <text evidence="2">The sequence shown here is derived from an EMBL/GenBank/DDBJ whole genome shotgun (WGS) entry which is preliminary data.</text>
</comment>
<dbReference type="Proteomes" id="UP001370299">
    <property type="component" value="Unassembled WGS sequence"/>
</dbReference>
<dbReference type="EMBL" id="JBBLYY010000019">
    <property type="protein sequence ID" value="MEK0170429.1"/>
    <property type="molecule type" value="Genomic_DNA"/>
</dbReference>
<keyword evidence="1" id="KW-1133">Transmembrane helix</keyword>
<keyword evidence="3" id="KW-1185">Reference proteome</keyword>
<name>A0ABU8Y6T9_9MICO</name>
<evidence type="ECO:0000313" key="3">
    <source>
        <dbReference type="Proteomes" id="UP001370299"/>
    </source>
</evidence>
<reference evidence="2 3" key="1">
    <citation type="submission" date="2024-03" db="EMBL/GenBank/DDBJ databases">
        <title>Whole genomes of four grape xylem sap localized bacterial endophytes.</title>
        <authorList>
            <person name="Kumar G."/>
            <person name="Savka M.A."/>
        </authorList>
    </citation>
    <scope>NUCLEOTIDE SEQUENCE [LARGE SCALE GENOMIC DNA]</scope>
    <source>
        <strain evidence="2 3">RIT_GXS8</strain>
    </source>
</reference>
<organism evidence="2 3">
    <name type="scientific">Curtobacterium citreum</name>
    <dbReference type="NCBI Taxonomy" id="2036"/>
    <lineage>
        <taxon>Bacteria</taxon>
        <taxon>Bacillati</taxon>
        <taxon>Actinomycetota</taxon>
        <taxon>Actinomycetes</taxon>
        <taxon>Micrococcales</taxon>
        <taxon>Microbacteriaceae</taxon>
        <taxon>Curtobacterium</taxon>
    </lineage>
</organism>
<evidence type="ECO:0000256" key="1">
    <source>
        <dbReference type="SAM" id="Phobius"/>
    </source>
</evidence>
<evidence type="ECO:0000313" key="2">
    <source>
        <dbReference type="EMBL" id="MEK0170429.1"/>
    </source>
</evidence>